<dbReference type="Proteomes" id="UP000828390">
    <property type="component" value="Unassembled WGS sequence"/>
</dbReference>
<dbReference type="AlphaFoldDB" id="A0A9D4JGS7"/>
<organism evidence="1 2">
    <name type="scientific">Dreissena polymorpha</name>
    <name type="common">Zebra mussel</name>
    <name type="synonym">Mytilus polymorpha</name>
    <dbReference type="NCBI Taxonomy" id="45954"/>
    <lineage>
        <taxon>Eukaryota</taxon>
        <taxon>Metazoa</taxon>
        <taxon>Spiralia</taxon>
        <taxon>Lophotrochozoa</taxon>
        <taxon>Mollusca</taxon>
        <taxon>Bivalvia</taxon>
        <taxon>Autobranchia</taxon>
        <taxon>Heteroconchia</taxon>
        <taxon>Euheterodonta</taxon>
        <taxon>Imparidentia</taxon>
        <taxon>Neoheterodontei</taxon>
        <taxon>Myida</taxon>
        <taxon>Dreissenoidea</taxon>
        <taxon>Dreissenidae</taxon>
        <taxon>Dreissena</taxon>
    </lineage>
</organism>
<proteinExistence type="predicted"/>
<name>A0A9D4JGS7_DREPO</name>
<evidence type="ECO:0000313" key="1">
    <source>
        <dbReference type="EMBL" id="KAH3807052.1"/>
    </source>
</evidence>
<gene>
    <name evidence="1" type="ORF">DPMN_135385</name>
</gene>
<sequence length="92" mass="9903">MCVEVADYRSIKHLAVCSQYIAQSGDIQTAFLFDKELPKANAETITTTLLSSVEELGLHTKDMSLFGSDGAAVFIGKRNGVGAKLTEVYSSN</sequence>
<reference evidence="1" key="1">
    <citation type="journal article" date="2019" name="bioRxiv">
        <title>The Genome of the Zebra Mussel, Dreissena polymorpha: A Resource for Invasive Species Research.</title>
        <authorList>
            <person name="McCartney M.A."/>
            <person name="Auch B."/>
            <person name="Kono T."/>
            <person name="Mallez S."/>
            <person name="Zhang Y."/>
            <person name="Obille A."/>
            <person name="Becker A."/>
            <person name="Abrahante J.E."/>
            <person name="Garbe J."/>
            <person name="Badalamenti J.P."/>
            <person name="Herman A."/>
            <person name="Mangelson H."/>
            <person name="Liachko I."/>
            <person name="Sullivan S."/>
            <person name="Sone E.D."/>
            <person name="Koren S."/>
            <person name="Silverstein K.A.T."/>
            <person name="Beckman K.B."/>
            <person name="Gohl D.M."/>
        </authorList>
    </citation>
    <scope>NUCLEOTIDE SEQUENCE</scope>
    <source>
        <strain evidence="1">Duluth1</strain>
        <tissue evidence="1">Whole animal</tissue>
    </source>
</reference>
<accession>A0A9D4JGS7</accession>
<comment type="caution">
    <text evidence="1">The sequence shown here is derived from an EMBL/GenBank/DDBJ whole genome shotgun (WGS) entry which is preliminary data.</text>
</comment>
<reference evidence="1" key="2">
    <citation type="submission" date="2020-11" db="EMBL/GenBank/DDBJ databases">
        <authorList>
            <person name="McCartney M.A."/>
            <person name="Auch B."/>
            <person name="Kono T."/>
            <person name="Mallez S."/>
            <person name="Becker A."/>
            <person name="Gohl D.M."/>
            <person name="Silverstein K.A.T."/>
            <person name="Koren S."/>
            <person name="Bechman K.B."/>
            <person name="Herman A."/>
            <person name="Abrahante J.E."/>
            <person name="Garbe J."/>
        </authorList>
    </citation>
    <scope>NUCLEOTIDE SEQUENCE</scope>
    <source>
        <strain evidence="1">Duluth1</strain>
        <tissue evidence="1">Whole animal</tissue>
    </source>
</reference>
<evidence type="ECO:0000313" key="2">
    <source>
        <dbReference type="Proteomes" id="UP000828390"/>
    </source>
</evidence>
<protein>
    <submittedName>
        <fullName evidence="1">Uncharacterized protein</fullName>
    </submittedName>
</protein>
<keyword evidence="2" id="KW-1185">Reference proteome</keyword>
<dbReference type="EMBL" id="JAIWYP010000006">
    <property type="protein sequence ID" value="KAH3807052.1"/>
    <property type="molecule type" value="Genomic_DNA"/>
</dbReference>